<dbReference type="InterPro" id="IPR036615">
    <property type="entry name" value="Mur_ligase_C_dom_sf"/>
</dbReference>
<dbReference type="UniPathway" id="UPA00850"/>
<dbReference type="GO" id="GO:0005524">
    <property type="term" value="F:ATP binding"/>
    <property type="evidence" value="ECO:0007669"/>
    <property type="project" value="UniProtKB-KW"/>
</dbReference>
<evidence type="ECO:0000256" key="3">
    <source>
        <dbReference type="ARBA" id="ARBA00022723"/>
    </source>
</evidence>
<evidence type="ECO:0000313" key="7">
    <source>
        <dbReference type="EMBL" id="KAF2770066.1"/>
    </source>
</evidence>
<dbReference type="PANTHER" id="PTHR11136">
    <property type="entry name" value="FOLYLPOLYGLUTAMATE SYNTHASE-RELATED"/>
    <property type="match status" value="1"/>
</dbReference>
<proteinExistence type="inferred from homology"/>
<keyword evidence="6" id="KW-0460">Magnesium</keyword>
<comment type="similarity">
    <text evidence="1">Belongs to the folylpolyglutamate synthase family.</text>
</comment>
<keyword evidence="2" id="KW-0436">Ligase</keyword>
<dbReference type="Gene3D" id="3.40.1190.10">
    <property type="entry name" value="Mur-like, catalytic domain"/>
    <property type="match status" value="1"/>
</dbReference>
<dbReference type="SUPFAM" id="SSF53244">
    <property type="entry name" value="MurD-like peptide ligases, peptide-binding domain"/>
    <property type="match status" value="1"/>
</dbReference>
<keyword evidence="8" id="KW-1185">Reference proteome</keyword>
<evidence type="ECO:0000256" key="2">
    <source>
        <dbReference type="ARBA" id="ARBA00022598"/>
    </source>
</evidence>
<sequence length="466" mass="51162">MSIELGLQRISRLLARTPLPWRAIHVAGTNGKGSTTAYASTMLDVYNRSEYREESGKTILKHARFNSPHLIDPWDCISINNQVISPKLYDHLGILVRKRNESENIQATNFELLTATAFEIFTHEDIDIGVVEVGLGGRLDATNIIGQLAHETPLGEMVAERALPLVTAVTRIGLDHQAFLGGNLEEIAKEKAGILKPGVPVVYDMSNPPHVMTVLERQAARLECKVVRPQDFSECLEHTIKTLCSDKEPKPAAHVYGSNLSIASRAVCEALRQLERMETNWRKPGYAESCQLAKEMLRGATKETVYPGRLQHIDIGPLVGKNALEVLLDGAHNAQSALMLSQHVWSLHNHRNGFASRASVSWVLAFSDTKDVQEMLGTLLQPGDRVFAVEFGPVADMPWVKAMDSSIIAEAVEEMNDVEDVRAQGFGSDVVAAIRAAGEDDRPVVVAGSLYLVGDVLRKLKEAQSA</sequence>
<dbReference type="NCBIfam" id="TIGR01499">
    <property type="entry name" value="folC"/>
    <property type="match status" value="1"/>
</dbReference>
<keyword evidence="4" id="KW-0547">Nucleotide-binding</keyword>
<gene>
    <name evidence="7" type="ORF">EJ03DRAFT_326722</name>
</gene>
<dbReference type="GO" id="GO:0008841">
    <property type="term" value="F:dihydrofolate synthase activity"/>
    <property type="evidence" value="ECO:0007669"/>
    <property type="project" value="TreeGrafter"/>
</dbReference>
<dbReference type="EMBL" id="ML995828">
    <property type="protein sequence ID" value="KAF2770066.1"/>
    <property type="molecule type" value="Genomic_DNA"/>
</dbReference>
<dbReference type="GO" id="GO:0004326">
    <property type="term" value="F:tetrahydrofolylpolyglutamate synthase activity"/>
    <property type="evidence" value="ECO:0007669"/>
    <property type="project" value="InterPro"/>
</dbReference>
<name>A0A6G1LB47_9PEZI</name>
<evidence type="ECO:0000256" key="1">
    <source>
        <dbReference type="ARBA" id="ARBA00008276"/>
    </source>
</evidence>
<dbReference type="AlphaFoldDB" id="A0A6G1LB47"/>
<dbReference type="PROSITE" id="PS01012">
    <property type="entry name" value="FOLYLPOLYGLU_SYNT_2"/>
    <property type="match status" value="1"/>
</dbReference>
<dbReference type="GO" id="GO:0005829">
    <property type="term" value="C:cytosol"/>
    <property type="evidence" value="ECO:0007669"/>
    <property type="project" value="TreeGrafter"/>
</dbReference>
<keyword evidence="3" id="KW-0479">Metal-binding</keyword>
<dbReference type="SUPFAM" id="SSF53623">
    <property type="entry name" value="MurD-like peptide ligases, catalytic domain"/>
    <property type="match status" value="1"/>
</dbReference>
<evidence type="ECO:0000256" key="5">
    <source>
        <dbReference type="ARBA" id="ARBA00022840"/>
    </source>
</evidence>
<dbReference type="InterPro" id="IPR018109">
    <property type="entry name" value="Folylpolyglutamate_synth_CS"/>
</dbReference>
<dbReference type="OrthoDB" id="5212574at2759"/>
<keyword evidence="5" id="KW-0067">ATP-binding</keyword>
<dbReference type="PANTHER" id="PTHR11136:SF0">
    <property type="entry name" value="DIHYDROFOLATE SYNTHETASE-RELATED"/>
    <property type="match status" value="1"/>
</dbReference>
<organism evidence="7 8">
    <name type="scientific">Teratosphaeria nubilosa</name>
    <dbReference type="NCBI Taxonomy" id="161662"/>
    <lineage>
        <taxon>Eukaryota</taxon>
        <taxon>Fungi</taxon>
        <taxon>Dikarya</taxon>
        <taxon>Ascomycota</taxon>
        <taxon>Pezizomycotina</taxon>
        <taxon>Dothideomycetes</taxon>
        <taxon>Dothideomycetidae</taxon>
        <taxon>Mycosphaerellales</taxon>
        <taxon>Teratosphaeriaceae</taxon>
        <taxon>Teratosphaeria</taxon>
    </lineage>
</organism>
<evidence type="ECO:0000313" key="8">
    <source>
        <dbReference type="Proteomes" id="UP000799436"/>
    </source>
</evidence>
<dbReference type="InterPro" id="IPR036565">
    <property type="entry name" value="Mur-like_cat_sf"/>
</dbReference>
<evidence type="ECO:0000256" key="6">
    <source>
        <dbReference type="ARBA" id="ARBA00022842"/>
    </source>
</evidence>
<accession>A0A6G1LB47</accession>
<protein>
    <submittedName>
        <fullName evidence="7">FolC bifunctional protein</fullName>
    </submittedName>
</protein>
<dbReference type="GO" id="GO:0005739">
    <property type="term" value="C:mitochondrion"/>
    <property type="evidence" value="ECO:0007669"/>
    <property type="project" value="TreeGrafter"/>
</dbReference>
<dbReference type="GO" id="GO:0046872">
    <property type="term" value="F:metal ion binding"/>
    <property type="evidence" value="ECO:0007669"/>
    <property type="project" value="UniProtKB-KW"/>
</dbReference>
<dbReference type="Gene3D" id="3.90.190.20">
    <property type="entry name" value="Mur ligase, C-terminal domain"/>
    <property type="match status" value="1"/>
</dbReference>
<dbReference type="Proteomes" id="UP000799436">
    <property type="component" value="Unassembled WGS sequence"/>
</dbReference>
<evidence type="ECO:0000256" key="4">
    <source>
        <dbReference type="ARBA" id="ARBA00022741"/>
    </source>
</evidence>
<dbReference type="InterPro" id="IPR001645">
    <property type="entry name" value="Folylpolyglutamate_synth"/>
</dbReference>
<reference evidence="7" key="1">
    <citation type="journal article" date="2020" name="Stud. Mycol.">
        <title>101 Dothideomycetes genomes: a test case for predicting lifestyles and emergence of pathogens.</title>
        <authorList>
            <person name="Haridas S."/>
            <person name="Albert R."/>
            <person name="Binder M."/>
            <person name="Bloem J."/>
            <person name="Labutti K."/>
            <person name="Salamov A."/>
            <person name="Andreopoulos B."/>
            <person name="Baker S."/>
            <person name="Barry K."/>
            <person name="Bills G."/>
            <person name="Bluhm B."/>
            <person name="Cannon C."/>
            <person name="Castanera R."/>
            <person name="Culley D."/>
            <person name="Daum C."/>
            <person name="Ezra D."/>
            <person name="Gonzalez J."/>
            <person name="Henrissat B."/>
            <person name="Kuo A."/>
            <person name="Liang C."/>
            <person name="Lipzen A."/>
            <person name="Lutzoni F."/>
            <person name="Magnuson J."/>
            <person name="Mondo S."/>
            <person name="Nolan M."/>
            <person name="Ohm R."/>
            <person name="Pangilinan J."/>
            <person name="Park H.-J."/>
            <person name="Ramirez L."/>
            <person name="Alfaro M."/>
            <person name="Sun H."/>
            <person name="Tritt A."/>
            <person name="Yoshinaga Y."/>
            <person name="Zwiers L.-H."/>
            <person name="Turgeon B."/>
            <person name="Goodwin S."/>
            <person name="Spatafora J."/>
            <person name="Crous P."/>
            <person name="Grigoriev I."/>
        </authorList>
    </citation>
    <scope>NUCLEOTIDE SEQUENCE</scope>
    <source>
        <strain evidence="7">CBS 116005</strain>
    </source>
</reference>